<dbReference type="EMBL" id="AZFH01000157">
    <property type="protein sequence ID" value="KRL78114.1"/>
    <property type="molecule type" value="Genomic_DNA"/>
</dbReference>
<dbReference type="Proteomes" id="UP000051048">
    <property type="component" value="Unassembled WGS sequence"/>
</dbReference>
<organism evidence="1 2">
    <name type="scientific">Ligilactobacillus equi DSM 15833 = JCM 10991</name>
    <dbReference type="NCBI Taxonomy" id="1423740"/>
    <lineage>
        <taxon>Bacteria</taxon>
        <taxon>Bacillati</taxon>
        <taxon>Bacillota</taxon>
        <taxon>Bacilli</taxon>
        <taxon>Lactobacillales</taxon>
        <taxon>Lactobacillaceae</taxon>
        <taxon>Ligilactobacillus</taxon>
    </lineage>
</organism>
<protein>
    <submittedName>
        <fullName evidence="1">Uncharacterized protein</fullName>
    </submittedName>
</protein>
<evidence type="ECO:0000313" key="2">
    <source>
        <dbReference type="Proteomes" id="UP000051048"/>
    </source>
</evidence>
<dbReference type="PATRIC" id="fig|1423740.3.peg.1255"/>
<comment type="caution">
    <text evidence="1">The sequence shown here is derived from an EMBL/GenBank/DDBJ whole genome shotgun (WGS) entry which is preliminary data.</text>
</comment>
<dbReference type="AlphaFoldDB" id="A0A0R1TGU8"/>
<sequence>MEKEIYNLTGEIIVITDKEDKLITQYEPDGPIISFNYSKNIIGSISNGSVPVAILQPQLDKRCKYILDLPKSAYVIVPEACVNDLYRIRPDLNIFTPGITKVGPFNEEFAISYEEFVKRY</sequence>
<accession>A0A0R1TGU8</accession>
<evidence type="ECO:0000313" key="1">
    <source>
        <dbReference type="EMBL" id="KRL78114.1"/>
    </source>
</evidence>
<proteinExistence type="predicted"/>
<reference evidence="1 2" key="1">
    <citation type="journal article" date="2015" name="Genome Announc.">
        <title>Expanding the biotechnology potential of lactobacilli through comparative genomics of 213 strains and associated genera.</title>
        <authorList>
            <person name="Sun Z."/>
            <person name="Harris H.M."/>
            <person name="McCann A."/>
            <person name="Guo C."/>
            <person name="Argimon S."/>
            <person name="Zhang W."/>
            <person name="Yang X."/>
            <person name="Jeffery I.B."/>
            <person name="Cooney J.C."/>
            <person name="Kagawa T.F."/>
            <person name="Liu W."/>
            <person name="Song Y."/>
            <person name="Salvetti E."/>
            <person name="Wrobel A."/>
            <person name="Rasinkangas P."/>
            <person name="Parkhill J."/>
            <person name="Rea M.C."/>
            <person name="O'Sullivan O."/>
            <person name="Ritari J."/>
            <person name="Douillard F.P."/>
            <person name="Paul Ross R."/>
            <person name="Yang R."/>
            <person name="Briner A.E."/>
            <person name="Felis G.E."/>
            <person name="de Vos W.M."/>
            <person name="Barrangou R."/>
            <person name="Klaenhammer T.R."/>
            <person name="Caufield P.W."/>
            <person name="Cui Y."/>
            <person name="Zhang H."/>
            <person name="O'Toole P.W."/>
        </authorList>
    </citation>
    <scope>NUCLEOTIDE SEQUENCE [LARGE SCALE GENOMIC DNA]</scope>
    <source>
        <strain evidence="1 2">DSM 15833</strain>
    </source>
</reference>
<dbReference type="RefSeq" id="WP_023859206.1">
    <property type="nucleotide sequence ID" value="NZ_AZFH01000157.1"/>
</dbReference>
<gene>
    <name evidence="1" type="ORF">FC36_GL001164</name>
</gene>
<dbReference type="STRING" id="1423740.FC36_GL001164"/>
<name>A0A0R1TGU8_9LACO</name>